<evidence type="ECO:0000313" key="2">
    <source>
        <dbReference type="Proteomes" id="UP000772618"/>
    </source>
</evidence>
<dbReference type="InterPro" id="IPR015996">
    <property type="entry name" value="UCP028451"/>
</dbReference>
<name>A0ABS5VSI1_9BACT</name>
<protein>
    <submittedName>
        <fullName evidence="1">TIGR02453 family protein</fullName>
    </submittedName>
</protein>
<dbReference type="InterPro" id="IPR012808">
    <property type="entry name" value="CHP02453"/>
</dbReference>
<gene>
    <name evidence="1" type="ORF">KK060_10755</name>
</gene>
<dbReference type="Pfam" id="PF09365">
    <property type="entry name" value="DUF2461"/>
    <property type="match status" value="1"/>
</dbReference>
<dbReference type="RefSeq" id="WP_254153724.1">
    <property type="nucleotide sequence ID" value="NZ_JAHESD010000020.1"/>
</dbReference>
<reference evidence="1 2" key="1">
    <citation type="submission" date="2021-05" db="EMBL/GenBank/DDBJ databases">
        <title>A Polyphasic approach of four new species of the genus Ohtaekwangia: Ohtaekwangia histidinii sp. nov., Ohtaekwangia cretensis sp. nov., Ohtaekwangia indiensis sp. nov., Ohtaekwangia reichenbachii sp. nov. from diverse environment.</title>
        <authorList>
            <person name="Octaviana S."/>
        </authorList>
    </citation>
    <scope>NUCLEOTIDE SEQUENCE [LARGE SCALE GENOMIC DNA]</scope>
    <source>
        <strain evidence="1 2">PWU20</strain>
    </source>
</reference>
<dbReference type="NCBIfam" id="TIGR02453">
    <property type="entry name" value="TIGR02453 family protein"/>
    <property type="match status" value="1"/>
</dbReference>
<proteinExistence type="predicted"/>
<organism evidence="1 2">
    <name type="scientific">Chryseosolibacter indicus</name>
    <dbReference type="NCBI Taxonomy" id="2782351"/>
    <lineage>
        <taxon>Bacteria</taxon>
        <taxon>Pseudomonadati</taxon>
        <taxon>Bacteroidota</taxon>
        <taxon>Cytophagia</taxon>
        <taxon>Cytophagales</taxon>
        <taxon>Chryseotaleaceae</taxon>
        <taxon>Chryseosolibacter</taxon>
    </lineage>
</organism>
<dbReference type="PANTHER" id="PTHR36452">
    <property type="entry name" value="CHROMOSOME 12, WHOLE GENOME SHOTGUN SEQUENCE"/>
    <property type="match status" value="1"/>
</dbReference>
<sequence length="228" mass="26638">MKSFVIQKSTFDFLKKLSVNNNREWFASNKAKYEGAKENAEQFIDALIAKMNEHDDLETPSGKKSLYRIYNDVRFSDDKTPYNPRFAGYLKRRKPFLRGGYYFWIKPGNSRIACGFAHPNPDDLKRIRQDIEVNYEDWYKLLKLKTVVSTFGAMQGEQVRTAPRGFEKDHPAIGLLRFKQLWFERSFADKEVLADDFLLNVNKSFKAIRPFFDYVSEVLGTDLNGETL</sequence>
<dbReference type="EMBL" id="JAHESD010000020">
    <property type="protein sequence ID" value="MBT1703762.1"/>
    <property type="molecule type" value="Genomic_DNA"/>
</dbReference>
<keyword evidence="2" id="KW-1185">Reference proteome</keyword>
<evidence type="ECO:0000313" key="1">
    <source>
        <dbReference type="EMBL" id="MBT1703762.1"/>
    </source>
</evidence>
<dbReference type="PIRSF" id="PIRSF028451">
    <property type="entry name" value="UCP028451"/>
    <property type="match status" value="1"/>
</dbReference>
<accession>A0ABS5VSI1</accession>
<dbReference type="PANTHER" id="PTHR36452:SF1">
    <property type="entry name" value="DUF2461 DOMAIN-CONTAINING PROTEIN"/>
    <property type="match status" value="1"/>
</dbReference>
<dbReference type="Proteomes" id="UP000772618">
    <property type="component" value="Unassembled WGS sequence"/>
</dbReference>
<comment type="caution">
    <text evidence="1">The sequence shown here is derived from an EMBL/GenBank/DDBJ whole genome shotgun (WGS) entry which is preliminary data.</text>
</comment>